<dbReference type="Proteomes" id="UP000278807">
    <property type="component" value="Unassembled WGS sequence"/>
</dbReference>
<organism evidence="3">
    <name type="scientific">Rodentolepis nana</name>
    <name type="common">Dwarf tapeworm</name>
    <name type="synonym">Hymenolepis nana</name>
    <dbReference type="NCBI Taxonomy" id="102285"/>
    <lineage>
        <taxon>Eukaryota</taxon>
        <taxon>Metazoa</taxon>
        <taxon>Spiralia</taxon>
        <taxon>Lophotrochozoa</taxon>
        <taxon>Platyhelminthes</taxon>
        <taxon>Cestoda</taxon>
        <taxon>Eucestoda</taxon>
        <taxon>Cyclophyllidea</taxon>
        <taxon>Hymenolepididae</taxon>
        <taxon>Rodentolepis</taxon>
    </lineage>
</organism>
<evidence type="ECO:0000313" key="2">
    <source>
        <dbReference type="Proteomes" id="UP000278807"/>
    </source>
</evidence>
<accession>A0A0R3TZF5</accession>
<dbReference type="EMBL" id="UZAE01015131">
    <property type="protein sequence ID" value="VDO15298.1"/>
    <property type="molecule type" value="Genomic_DNA"/>
</dbReference>
<proteinExistence type="predicted"/>
<name>A0A0R3TZF5_RODNA</name>
<protein>
    <submittedName>
        <fullName evidence="3">Transposase</fullName>
    </submittedName>
</protein>
<sequence length="128" mass="14933">MKFQKTFEATRNQLAADAKKFQIIYLKPTEWFPEHLTGNNGRTEDTSYFNLYHRNPAQENSEFTALQKSVACERASEEKRFTLQSDMLLTLRETEYSSRLDRCSKLRFWSSVPLMFILIDSGKAIAHA</sequence>
<evidence type="ECO:0000313" key="1">
    <source>
        <dbReference type="EMBL" id="VDO15298.1"/>
    </source>
</evidence>
<dbReference type="WBParaSite" id="HNAJ_0001325401-mRNA-1">
    <property type="protein sequence ID" value="HNAJ_0001325401-mRNA-1"/>
    <property type="gene ID" value="HNAJ_0001325401"/>
</dbReference>
<gene>
    <name evidence="1" type="ORF">HNAJ_LOCUS13228</name>
</gene>
<dbReference type="AlphaFoldDB" id="A0A0R3TZF5"/>
<reference evidence="3" key="1">
    <citation type="submission" date="2017-02" db="UniProtKB">
        <authorList>
            <consortium name="WormBaseParasite"/>
        </authorList>
    </citation>
    <scope>IDENTIFICATION</scope>
</reference>
<keyword evidence="2" id="KW-1185">Reference proteome</keyword>
<evidence type="ECO:0000313" key="3">
    <source>
        <dbReference type="WBParaSite" id="HNAJ_0001325401-mRNA-1"/>
    </source>
</evidence>
<reference evidence="1 2" key="2">
    <citation type="submission" date="2018-11" db="EMBL/GenBank/DDBJ databases">
        <authorList>
            <consortium name="Pathogen Informatics"/>
        </authorList>
    </citation>
    <scope>NUCLEOTIDE SEQUENCE [LARGE SCALE GENOMIC DNA]</scope>
</reference>